<dbReference type="Proteomes" id="UP000280344">
    <property type="component" value="Chromosome"/>
</dbReference>
<name>A0A3Q9G387_9ACTO</name>
<evidence type="ECO:0000313" key="3">
    <source>
        <dbReference type="Proteomes" id="UP000280344"/>
    </source>
</evidence>
<keyword evidence="3" id="KW-1185">Reference proteome</keyword>
<dbReference type="EMBL" id="CP034593">
    <property type="protein sequence ID" value="AZQ76331.1"/>
    <property type="molecule type" value="Genomic_DNA"/>
</dbReference>
<gene>
    <name evidence="2" type="ORF">EJ997_02220</name>
</gene>
<sequence>MWILLGIFLILAATVGVLFGLGVIGSDDAELSVELTDREGTYGSDSELDALWDACADGDLAACDELYENAAEDSEYRTFGSTCGETETESHGDCATNAVPRAYGDDPELDALWDACADGDLAACDELYENAVDDSAYRVFGNTCGETSAAQSGGCEEELYADAQEPSPSATVEPAPEPSPTPAPEPSPTPAPAPSSASAPAPWGSYGSDTGLDGLWDLCAGGDMVSCDDLYWLSPVGSAYEAFGSTCGQTTESLYGECDLYDPSSTGWVPSSSGWSYGDDPALDALWDGCAAGDWDSCHDLWWDARENSEYEYFAGTCGYRGSYSPGWCDTRAANGEF</sequence>
<dbReference type="KEGG" id="flh:EJ997_02220"/>
<organism evidence="2 3">
    <name type="scientific">Flaviflexus ciconiae</name>
    <dbReference type="NCBI Taxonomy" id="2496867"/>
    <lineage>
        <taxon>Bacteria</taxon>
        <taxon>Bacillati</taxon>
        <taxon>Actinomycetota</taxon>
        <taxon>Actinomycetes</taxon>
        <taxon>Actinomycetales</taxon>
        <taxon>Actinomycetaceae</taxon>
        <taxon>Flaviflexus</taxon>
    </lineage>
</organism>
<feature type="compositionally biased region" description="Low complexity" evidence="1">
    <location>
        <begin position="165"/>
        <end position="174"/>
    </location>
</feature>
<protein>
    <submittedName>
        <fullName evidence="2">Uncharacterized protein</fullName>
    </submittedName>
</protein>
<evidence type="ECO:0000313" key="2">
    <source>
        <dbReference type="EMBL" id="AZQ76331.1"/>
    </source>
</evidence>
<reference evidence="2 3" key="1">
    <citation type="submission" date="2018-12" db="EMBL/GenBank/DDBJ databases">
        <title>Complete genome sequence of Flaviflexus sp. H23T48.</title>
        <authorList>
            <person name="Bae J.-W."/>
            <person name="Lee J.-Y."/>
        </authorList>
    </citation>
    <scope>NUCLEOTIDE SEQUENCE [LARGE SCALE GENOMIC DNA]</scope>
    <source>
        <strain evidence="2 3">H23T48</strain>
    </source>
</reference>
<evidence type="ECO:0000256" key="1">
    <source>
        <dbReference type="SAM" id="MobiDB-lite"/>
    </source>
</evidence>
<dbReference type="RefSeq" id="WP_126703140.1">
    <property type="nucleotide sequence ID" value="NZ_CP034593.1"/>
</dbReference>
<feature type="region of interest" description="Disordered" evidence="1">
    <location>
        <begin position="160"/>
        <end position="204"/>
    </location>
</feature>
<dbReference type="AlphaFoldDB" id="A0A3Q9G387"/>
<feature type="compositionally biased region" description="Pro residues" evidence="1">
    <location>
        <begin position="175"/>
        <end position="193"/>
    </location>
</feature>
<dbReference type="OrthoDB" id="3249486at2"/>
<accession>A0A3Q9G387</accession>
<proteinExistence type="predicted"/>